<dbReference type="KEGG" id="gaw:V144x_26200"/>
<reference evidence="1 2" key="1">
    <citation type="submission" date="2019-03" db="EMBL/GenBank/DDBJ databases">
        <title>Deep-cultivation of Planctomycetes and their phenomic and genomic characterization uncovers novel biology.</title>
        <authorList>
            <person name="Wiegand S."/>
            <person name="Jogler M."/>
            <person name="Boedeker C."/>
            <person name="Pinto D."/>
            <person name="Vollmers J."/>
            <person name="Rivas-Marin E."/>
            <person name="Kohn T."/>
            <person name="Peeters S.H."/>
            <person name="Heuer A."/>
            <person name="Rast P."/>
            <person name="Oberbeckmann S."/>
            <person name="Bunk B."/>
            <person name="Jeske O."/>
            <person name="Meyerdierks A."/>
            <person name="Storesund J.E."/>
            <person name="Kallscheuer N."/>
            <person name="Luecker S."/>
            <person name="Lage O.M."/>
            <person name="Pohl T."/>
            <person name="Merkel B.J."/>
            <person name="Hornburger P."/>
            <person name="Mueller R.-W."/>
            <person name="Bruemmer F."/>
            <person name="Labrenz M."/>
            <person name="Spormann A.M."/>
            <person name="Op den Camp H."/>
            <person name="Overmann J."/>
            <person name="Amann R."/>
            <person name="Jetten M.S.M."/>
            <person name="Mascher T."/>
            <person name="Medema M.H."/>
            <person name="Devos D.P."/>
            <person name="Kaster A.-K."/>
            <person name="Ovreas L."/>
            <person name="Rohde M."/>
            <person name="Galperin M.Y."/>
            <person name="Jogler C."/>
        </authorList>
    </citation>
    <scope>NUCLEOTIDE SEQUENCE [LARGE SCALE GENOMIC DNA]</scope>
    <source>
        <strain evidence="1 2">V144</strain>
    </source>
</reference>
<dbReference type="Proteomes" id="UP000318704">
    <property type="component" value="Chromosome"/>
</dbReference>
<dbReference type="EMBL" id="CP037920">
    <property type="protein sequence ID" value="QDT97149.1"/>
    <property type="molecule type" value="Genomic_DNA"/>
</dbReference>
<dbReference type="RefSeq" id="WP_144985525.1">
    <property type="nucleotide sequence ID" value="NZ_CP037920.1"/>
</dbReference>
<organism evidence="1 2">
    <name type="scientific">Gimesia aquarii</name>
    <dbReference type="NCBI Taxonomy" id="2527964"/>
    <lineage>
        <taxon>Bacteria</taxon>
        <taxon>Pseudomonadati</taxon>
        <taxon>Planctomycetota</taxon>
        <taxon>Planctomycetia</taxon>
        <taxon>Planctomycetales</taxon>
        <taxon>Planctomycetaceae</taxon>
        <taxon>Gimesia</taxon>
    </lineage>
</organism>
<evidence type="ECO:0000313" key="1">
    <source>
        <dbReference type="EMBL" id="QDT97149.1"/>
    </source>
</evidence>
<protein>
    <submittedName>
        <fullName evidence="1">Uncharacterized protein</fullName>
    </submittedName>
</protein>
<sequence length="78" mass="8670">MQAEDESNITELEILPDGRICVFGASREVLEIFQTMQIESQSKLIQRLKQDGVSGPADISSIISTDQPAIVKKQRNHS</sequence>
<dbReference type="AlphaFoldDB" id="A0A517VVW8"/>
<evidence type="ECO:0000313" key="2">
    <source>
        <dbReference type="Proteomes" id="UP000318704"/>
    </source>
</evidence>
<name>A0A517VVW8_9PLAN</name>
<proteinExistence type="predicted"/>
<accession>A0A517VVW8</accession>
<gene>
    <name evidence="1" type="ORF">V144x_26200</name>
</gene>